<dbReference type="NCBIfam" id="NF003967">
    <property type="entry name" value="PRK05461.1"/>
    <property type="match status" value="1"/>
</dbReference>
<evidence type="ECO:0000313" key="2">
    <source>
        <dbReference type="EMBL" id="EZH74672.1"/>
    </source>
</evidence>
<dbReference type="AlphaFoldDB" id="A0A023BX61"/>
<dbReference type="OrthoDB" id="9795226at2"/>
<dbReference type="InterPro" id="IPR007474">
    <property type="entry name" value="ApaG_domain"/>
</dbReference>
<dbReference type="PROSITE" id="PS51087">
    <property type="entry name" value="APAG"/>
    <property type="match status" value="1"/>
</dbReference>
<comment type="caution">
    <text evidence="2">The sequence shown here is derived from an EMBL/GenBank/DDBJ whole genome shotgun (WGS) entry which is preliminary data.</text>
</comment>
<name>A0A023BX61_9FLAO</name>
<keyword evidence="3" id="KW-1185">Reference proteome</keyword>
<organism evidence="2 3">
    <name type="scientific">Aquimarina atlantica</name>
    <dbReference type="NCBI Taxonomy" id="1317122"/>
    <lineage>
        <taxon>Bacteria</taxon>
        <taxon>Pseudomonadati</taxon>
        <taxon>Bacteroidota</taxon>
        <taxon>Flavobacteriia</taxon>
        <taxon>Flavobacteriales</taxon>
        <taxon>Flavobacteriaceae</taxon>
        <taxon>Aquimarina</taxon>
    </lineage>
</organism>
<dbReference type="InterPro" id="IPR050718">
    <property type="entry name" value="ApaG-like"/>
</dbReference>
<sequence length="128" mass="14436">MVQQITRGIKISVDTTFEGTFYKNYKIHFAFGYRITIENQSKDSVQLTSRFWEIKDALNNTEIVEGEGVIGKKPVLKPGESHTYNSGCLLSSPFGAMKGHYNMVNFTSTRKFKVMIPGFKLSAPFALN</sequence>
<gene>
    <name evidence="2" type="ORF">ATO12_12965</name>
</gene>
<dbReference type="Pfam" id="PF04379">
    <property type="entry name" value="DUF525"/>
    <property type="match status" value="1"/>
</dbReference>
<feature type="domain" description="ApaG" evidence="1">
    <location>
        <begin position="3"/>
        <end position="128"/>
    </location>
</feature>
<proteinExistence type="predicted"/>
<dbReference type="PANTHER" id="PTHR47191">
    <property type="entry name" value="OS05G0170800 PROTEIN"/>
    <property type="match status" value="1"/>
</dbReference>
<dbReference type="EMBL" id="AQRA01000003">
    <property type="protein sequence ID" value="EZH74672.1"/>
    <property type="molecule type" value="Genomic_DNA"/>
</dbReference>
<dbReference type="RefSeq" id="WP_025664977.1">
    <property type="nucleotide sequence ID" value="NZ_AQRA01000003.1"/>
</dbReference>
<reference evidence="2 3" key="1">
    <citation type="submission" date="2014-04" db="EMBL/GenBank/DDBJ databases">
        <title>Aquimarina sp. 22II-S11-z7 Genome Sequencing.</title>
        <authorList>
            <person name="Lai Q."/>
        </authorList>
    </citation>
    <scope>NUCLEOTIDE SEQUENCE [LARGE SCALE GENOMIC DNA]</scope>
    <source>
        <strain evidence="2 3">22II-S11-z7</strain>
    </source>
</reference>
<evidence type="ECO:0000313" key="3">
    <source>
        <dbReference type="Proteomes" id="UP000023541"/>
    </source>
</evidence>
<dbReference type="eggNOG" id="COG2967">
    <property type="taxonomic scope" value="Bacteria"/>
</dbReference>
<dbReference type="Gene3D" id="2.60.40.1470">
    <property type="entry name" value="ApaG domain"/>
    <property type="match status" value="1"/>
</dbReference>
<dbReference type="PANTHER" id="PTHR47191:SF2">
    <property type="entry name" value="OS05G0170800 PROTEIN"/>
    <property type="match status" value="1"/>
</dbReference>
<evidence type="ECO:0000259" key="1">
    <source>
        <dbReference type="PROSITE" id="PS51087"/>
    </source>
</evidence>
<dbReference type="Proteomes" id="UP000023541">
    <property type="component" value="Unassembled WGS sequence"/>
</dbReference>
<protein>
    <submittedName>
        <fullName evidence="2">Cobalt transporter</fullName>
    </submittedName>
</protein>
<accession>A0A023BX61</accession>
<dbReference type="SUPFAM" id="SSF110069">
    <property type="entry name" value="ApaG-like"/>
    <property type="match status" value="1"/>
</dbReference>
<dbReference type="InterPro" id="IPR036767">
    <property type="entry name" value="ApaG_sf"/>
</dbReference>
<dbReference type="STRING" id="1317122.ATO12_12965"/>